<dbReference type="RefSeq" id="WP_010075082.1">
    <property type="nucleotide sequence ID" value="NC_014393.1"/>
</dbReference>
<evidence type="ECO:0000313" key="4">
    <source>
        <dbReference type="EMBL" id="ADL50151.1"/>
    </source>
</evidence>
<organism evidence="4 5">
    <name type="scientific">Clostridium cellulovorans (strain ATCC 35296 / DSM 3052 / OCM 3 / 743B)</name>
    <dbReference type="NCBI Taxonomy" id="573061"/>
    <lineage>
        <taxon>Bacteria</taxon>
        <taxon>Bacillati</taxon>
        <taxon>Bacillota</taxon>
        <taxon>Clostridia</taxon>
        <taxon>Eubacteriales</taxon>
        <taxon>Clostridiaceae</taxon>
        <taxon>Clostridium</taxon>
    </lineage>
</organism>
<dbReference type="AlphaFoldDB" id="D9SQ84"/>
<keyword evidence="1" id="KW-0812">Transmembrane</keyword>
<sequence>MKDITNNVKKVMIVYLIIFISLISYITYFILFTGPKIEDRSDNQRLWAQRNEVLRGTIYDKNMTPLSQSTRNSEGNQVRTYNGGAYTAHALGFEDARYGITGLENKYDSYLMKDNHSKIIDSILSGEKRKEKIGESVVTTLDINLQKKAYEALGNNKGSIVVLDVKTGGILAMVSKPSYDPNDLEAQWEGLQSSENRPLLNRSVSGLYPPGSTFKVITSLSAIENLQGITEEIFNDDGALEIGGGYSLKNDSGEVLGKINLEEALAYSSNVVFGDIGIRLGNKKLRDTAEALYFNNDTPADGIVIDNSIFPKYSDNEEGNIAQSAIGQAGVLASPIQMALVAATIAHGGEMMEPHMVSRIIDKDSKLVEEIKPKSLGQKVPTNAANLVRSYMRSVVTGGTGVNVSSKNVQVAGKTGTADNETGSPHSWFIGFAPYDNPEIAIAVVAEGAGYGAQVAVPAASKVINQYFSK</sequence>
<dbReference type="Proteomes" id="UP000002730">
    <property type="component" value="Chromosome"/>
</dbReference>
<dbReference type="InterPro" id="IPR001460">
    <property type="entry name" value="PCN-bd_Tpept"/>
</dbReference>
<dbReference type="GO" id="GO:0071555">
    <property type="term" value="P:cell wall organization"/>
    <property type="evidence" value="ECO:0007669"/>
    <property type="project" value="TreeGrafter"/>
</dbReference>
<feature type="transmembrane region" description="Helical" evidence="1">
    <location>
        <begin position="12"/>
        <end position="31"/>
    </location>
</feature>
<evidence type="ECO:0000259" key="3">
    <source>
        <dbReference type="Pfam" id="PF21922"/>
    </source>
</evidence>
<feature type="domain" description="Penicillin binding protein A dimerisation" evidence="3">
    <location>
        <begin position="55"/>
        <end position="137"/>
    </location>
</feature>
<dbReference type="InterPro" id="IPR036138">
    <property type="entry name" value="PBP_dimer_sf"/>
</dbReference>
<keyword evidence="1" id="KW-0472">Membrane</keyword>
<dbReference type="STRING" id="573061.Clocel_0371"/>
<dbReference type="HOGENOM" id="CLU_009289_1_0_9"/>
<dbReference type="PANTHER" id="PTHR30627:SF24">
    <property type="entry name" value="PENICILLIN-BINDING PROTEIN 4B"/>
    <property type="match status" value="1"/>
</dbReference>
<dbReference type="InterPro" id="IPR054120">
    <property type="entry name" value="PBPA_dimer"/>
</dbReference>
<dbReference type="Gene3D" id="3.40.710.10">
    <property type="entry name" value="DD-peptidase/beta-lactamase superfamily"/>
    <property type="match status" value="1"/>
</dbReference>
<name>D9SQ84_CLOC7</name>
<dbReference type="Pfam" id="PF00905">
    <property type="entry name" value="Transpeptidase"/>
    <property type="match status" value="1"/>
</dbReference>
<dbReference type="PANTHER" id="PTHR30627">
    <property type="entry name" value="PEPTIDOGLYCAN D,D-TRANSPEPTIDASE"/>
    <property type="match status" value="1"/>
</dbReference>
<dbReference type="GO" id="GO:0071972">
    <property type="term" value="F:peptidoglycan L,D-transpeptidase activity"/>
    <property type="evidence" value="ECO:0007669"/>
    <property type="project" value="TreeGrafter"/>
</dbReference>
<keyword evidence="5" id="KW-1185">Reference proteome</keyword>
<dbReference type="GO" id="GO:0005886">
    <property type="term" value="C:plasma membrane"/>
    <property type="evidence" value="ECO:0007669"/>
    <property type="project" value="TreeGrafter"/>
</dbReference>
<dbReference type="InterPro" id="IPR012338">
    <property type="entry name" value="Beta-lactam/transpept-like"/>
</dbReference>
<dbReference type="OrthoDB" id="9766847at2"/>
<dbReference type="SUPFAM" id="SSF56601">
    <property type="entry name" value="beta-lactamase/transpeptidase-like"/>
    <property type="match status" value="1"/>
</dbReference>
<dbReference type="Pfam" id="PF21922">
    <property type="entry name" value="PBP_dimer_2"/>
    <property type="match status" value="1"/>
</dbReference>
<proteinExistence type="predicted"/>
<protein>
    <submittedName>
        <fullName evidence="4">Penicillin-binding protein transpeptidase</fullName>
    </submittedName>
</protein>
<evidence type="ECO:0000259" key="2">
    <source>
        <dbReference type="Pfam" id="PF00905"/>
    </source>
</evidence>
<dbReference type="Gene3D" id="3.90.1310.10">
    <property type="entry name" value="Penicillin-binding protein 2a (Domain 2)"/>
    <property type="match status" value="1"/>
</dbReference>
<dbReference type="SUPFAM" id="SSF56519">
    <property type="entry name" value="Penicillin binding protein dimerisation domain"/>
    <property type="match status" value="1"/>
</dbReference>
<feature type="domain" description="Penicillin-binding protein transpeptidase" evidence="2">
    <location>
        <begin position="158"/>
        <end position="464"/>
    </location>
</feature>
<evidence type="ECO:0000313" key="5">
    <source>
        <dbReference type="Proteomes" id="UP000002730"/>
    </source>
</evidence>
<dbReference type="KEGG" id="ccb:Clocel_0371"/>
<dbReference type="eggNOG" id="COG0768">
    <property type="taxonomic scope" value="Bacteria"/>
</dbReference>
<reference evidence="4 5" key="1">
    <citation type="submission" date="2010-08" db="EMBL/GenBank/DDBJ databases">
        <title>Complete sequence of Clostridium cellulovorans 743B.</title>
        <authorList>
            <consortium name="US DOE Joint Genome Institute"/>
            <person name="Lucas S."/>
            <person name="Copeland A."/>
            <person name="Lapidus A."/>
            <person name="Cheng J.-F."/>
            <person name="Bruce D."/>
            <person name="Goodwin L."/>
            <person name="Pitluck S."/>
            <person name="Chertkov O."/>
            <person name="Detter J.C."/>
            <person name="Han C."/>
            <person name="Tapia R."/>
            <person name="Land M."/>
            <person name="Hauser L."/>
            <person name="Chang Y.-J."/>
            <person name="Jeffries C."/>
            <person name="Kyrpides N."/>
            <person name="Ivanova N."/>
            <person name="Mikhailova N."/>
            <person name="Hemme C.L."/>
            <person name="Woyke T."/>
        </authorList>
    </citation>
    <scope>NUCLEOTIDE SEQUENCE [LARGE SCALE GENOMIC DNA]</scope>
    <source>
        <strain evidence="5">ATCC 35296 / DSM 3052 / OCM 3 / 743B</strain>
    </source>
</reference>
<accession>D9SQ84</accession>
<dbReference type="InterPro" id="IPR050515">
    <property type="entry name" value="Beta-lactam/transpept"/>
</dbReference>
<dbReference type="GO" id="GO:0008658">
    <property type="term" value="F:penicillin binding"/>
    <property type="evidence" value="ECO:0007669"/>
    <property type="project" value="InterPro"/>
</dbReference>
<evidence type="ECO:0000256" key="1">
    <source>
        <dbReference type="SAM" id="Phobius"/>
    </source>
</evidence>
<dbReference type="EMBL" id="CP002160">
    <property type="protein sequence ID" value="ADL50151.1"/>
    <property type="molecule type" value="Genomic_DNA"/>
</dbReference>
<gene>
    <name evidence="4" type="ordered locus">Clocel_0371</name>
</gene>
<keyword evidence="1" id="KW-1133">Transmembrane helix</keyword>